<evidence type="ECO:0008006" key="3">
    <source>
        <dbReference type="Google" id="ProtNLM"/>
    </source>
</evidence>
<organism evidence="1 2">
    <name type="scientific">Microdochium bolleyi</name>
    <dbReference type="NCBI Taxonomy" id="196109"/>
    <lineage>
        <taxon>Eukaryota</taxon>
        <taxon>Fungi</taxon>
        <taxon>Dikarya</taxon>
        <taxon>Ascomycota</taxon>
        <taxon>Pezizomycotina</taxon>
        <taxon>Sordariomycetes</taxon>
        <taxon>Xylariomycetidae</taxon>
        <taxon>Xylariales</taxon>
        <taxon>Microdochiaceae</taxon>
        <taxon>Microdochium</taxon>
    </lineage>
</organism>
<reference evidence="2" key="1">
    <citation type="submission" date="2016-02" db="EMBL/GenBank/DDBJ databases">
        <title>Draft genome sequence of Microdochium bolleyi, a fungal endophyte of beachgrass.</title>
        <authorList>
            <consortium name="DOE Joint Genome Institute"/>
            <person name="David A.S."/>
            <person name="May G."/>
            <person name="Haridas S."/>
            <person name="Lim J."/>
            <person name="Wang M."/>
            <person name="Labutti K."/>
            <person name="Lipzen A."/>
            <person name="Barry K."/>
            <person name="Grigoriev I.V."/>
        </authorList>
    </citation>
    <scope>NUCLEOTIDE SEQUENCE [LARGE SCALE GENOMIC DNA]</scope>
    <source>
        <strain evidence="2">J235TASD1</strain>
    </source>
</reference>
<dbReference type="AlphaFoldDB" id="A0A136IKD3"/>
<dbReference type="InterPro" id="IPR036047">
    <property type="entry name" value="F-box-like_dom_sf"/>
</dbReference>
<keyword evidence="2" id="KW-1185">Reference proteome</keyword>
<evidence type="ECO:0000313" key="1">
    <source>
        <dbReference type="EMBL" id="KXJ85403.1"/>
    </source>
</evidence>
<proteinExistence type="predicted"/>
<name>A0A136IKD3_9PEZI</name>
<accession>A0A136IKD3</accession>
<evidence type="ECO:0000313" key="2">
    <source>
        <dbReference type="Proteomes" id="UP000070501"/>
    </source>
</evidence>
<dbReference type="SUPFAM" id="SSF81383">
    <property type="entry name" value="F-box domain"/>
    <property type="match status" value="1"/>
</dbReference>
<sequence>MPGIRAWLWGAGTSDPSYAPAGKKFLVESSYKISPLPWLHLFLRSASYLLLSDVCCTPMPEKQPTHCCICDLSANPGQIDTPWRRDVEILPWGEHFAHTSCTKLLAIVSPVYGDPLTRLACPGHDYNANFRRKPAVFIDDPTKWACRITDLCKASSTSLAAQCPPDGSPFGKLPTELLREILLYLSSPKDLRNLQEACPNFDPPGMQLAIRRLIIRDYPFLSIYSSQNLNWFDVWAEISPSVPIAADPLAEEHPSSEFHRSLRAAMRVLDHIASRLSMKTNTTVESAQQGAEHTIQFLVPVAGLPRSLGTSGLSAAHARGASF</sequence>
<dbReference type="EMBL" id="KQ964283">
    <property type="protein sequence ID" value="KXJ85403.1"/>
    <property type="molecule type" value="Genomic_DNA"/>
</dbReference>
<gene>
    <name evidence="1" type="ORF">Micbo1qcDRAFT_180843</name>
</gene>
<dbReference type="InParanoid" id="A0A136IKD3"/>
<dbReference type="Proteomes" id="UP000070501">
    <property type="component" value="Unassembled WGS sequence"/>
</dbReference>
<dbReference type="OrthoDB" id="40579at2759"/>
<protein>
    <recommendedName>
        <fullName evidence="3">F-box domain-containing protein</fullName>
    </recommendedName>
</protein>